<dbReference type="InterPro" id="IPR008979">
    <property type="entry name" value="Galactose-bd-like_sf"/>
</dbReference>
<name>A0A7W4YKQ2_LEIAQ</name>
<dbReference type="GO" id="GO:0009341">
    <property type="term" value="C:beta-galactosidase complex"/>
    <property type="evidence" value="ECO:0007669"/>
    <property type="project" value="InterPro"/>
</dbReference>
<dbReference type="InterPro" id="IPR013783">
    <property type="entry name" value="Ig-like_fold"/>
</dbReference>
<dbReference type="GO" id="GO:0030246">
    <property type="term" value="F:carbohydrate binding"/>
    <property type="evidence" value="ECO:0007669"/>
    <property type="project" value="InterPro"/>
</dbReference>
<dbReference type="SUPFAM" id="SSF74650">
    <property type="entry name" value="Galactose mutarotase-like"/>
    <property type="match status" value="1"/>
</dbReference>
<feature type="domain" description="Beta galactosidase small chain/" evidence="7">
    <location>
        <begin position="693"/>
        <end position="956"/>
    </location>
</feature>
<dbReference type="InterPro" id="IPR006104">
    <property type="entry name" value="Glyco_hydro_2_N"/>
</dbReference>
<dbReference type="InterPro" id="IPR017853">
    <property type="entry name" value="GH"/>
</dbReference>
<dbReference type="SUPFAM" id="SSF49303">
    <property type="entry name" value="beta-Galactosidase/glucuronidase domain"/>
    <property type="match status" value="2"/>
</dbReference>
<keyword evidence="4 8" id="KW-0378">Hydrolase</keyword>
<accession>A0A7W4YKQ2</accession>
<evidence type="ECO:0000259" key="7">
    <source>
        <dbReference type="SMART" id="SM01038"/>
    </source>
</evidence>
<dbReference type="Pfam" id="PF16353">
    <property type="entry name" value="LacZ_4"/>
    <property type="match status" value="1"/>
</dbReference>
<dbReference type="RefSeq" id="WP_183428673.1">
    <property type="nucleotide sequence ID" value="NZ_JACHVP010000003.1"/>
</dbReference>
<evidence type="ECO:0000256" key="5">
    <source>
        <dbReference type="ARBA" id="ARBA00023295"/>
    </source>
</evidence>
<dbReference type="InterPro" id="IPR050347">
    <property type="entry name" value="Bact_Beta-galactosidase"/>
</dbReference>
<evidence type="ECO:0000256" key="1">
    <source>
        <dbReference type="ARBA" id="ARBA00001412"/>
    </source>
</evidence>
<dbReference type="InterPro" id="IPR014718">
    <property type="entry name" value="GH-type_carb-bd"/>
</dbReference>
<organism evidence="8 9">
    <name type="scientific">Leifsonia aquatica</name>
    <name type="common">Corynebacterium aquaticum</name>
    <dbReference type="NCBI Taxonomy" id="144185"/>
    <lineage>
        <taxon>Bacteria</taxon>
        <taxon>Bacillati</taxon>
        <taxon>Actinomycetota</taxon>
        <taxon>Actinomycetes</taxon>
        <taxon>Micrococcales</taxon>
        <taxon>Microbacteriaceae</taxon>
        <taxon>Leifsonia</taxon>
    </lineage>
</organism>
<dbReference type="SUPFAM" id="SSF49785">
    <property type="entry name" value="Galactose-binding domain-like"/>
    <property type="match status" value="1"/>
</dbReference>
<dbReference type="EMBL" id="JACHVP010000003">
    <property type="protein sequence ID" value="MBB2968240.1"/>
    <property type="molecule type" value="Genomic_DNA"/>
</dbReference>
<evidence type="ECO:0000256" key="4">
    <source>
        <dbReference type="ARBA" id="ARBA00022801"/>
    </source>
</evidence>
<dbReference type="Pfam" id="PF02837">
    <property type="entry name" value="Glyco_hydro_2_N"/>
    <property type="match status" value="1"/>
</dbReference>
<dbReference type="Gene3D" id="2.60.120.260">
    <property type="entry name" value="Galactose-binding domain-like"/>
    <property type="match status" value="1"/>
</dbReference>
<comment type="similarity">
    <text evidence="2">Belongs to the glycosyl hydrolase 2 family.</text>
</comment>
<protein>
    <recommendedName>
        <fullName evidence="3">beta-galactosidase</fullName>
        <ecNumber evidence="3">3.2.1.23</ecNumber>
    </recommendedName>
    <alternativeName>
        <fullName evidence="6">Lactase</fullName>
    </alternativeName>
</protein>
<sequence length="961" mass="106206">MTSPAYLTDFLPRRGTLPARSWARSDAPELSLNGEWAFRYAERADLPDDFASADFDTAGWGTIPVPAHWQLNGHGAPAYTNRRYPFPVDPPHIPDENPTGDYRRTFAVPADWAVERMLLRFDGIDSVGRVWLNGMKLGVTSGSRLASEFDITDVVRRGEENVLAVRVHQWSSATYLEDQDMWWLSGIFRDVTLLGRPAGAIGDHWVHADYDHRSGEGILRVETDVPARVTLPALGVDIAAGEELRIPGVRPWSAEDPWLYDGELASDGERIRLRVGFRTVSIAESEFRVNGVRTLMRGVNRHDIDTDTGRVVSEERMRHDILLMKQHNINAVRTSHYPPQARFLELCDELGLWVIDECDLETHGFYPIDWFHELAGNPAKDPRWREALVDRMQRLVERDKNSPSVVMWSLGNECGTGENLGAMAQWARDRDPSRPLHYERDWSTEYVDVYSRMYTTQAELEVIGRGEEEPWPDADLDRERRAKPFVLCEYAHSMGNGPGGLAEYQEVFEKHPRLAGGFVWELYDHGLRTQTEDGREFFGYGGDFGEELHDANFVADGLAFSDGTPAPGLLELKAVYAPVVLHVSADSLTVTNRYDHGDTAHLAFTVRVELDGVELSSERIQIAPVGPRRSVSVPLAVADLPEGAVITVSAALAADAAWAPAGHELAWGQFEQPRASAPYAQGAPVVRTDGELVVGPARLDARSGRLVGLGDLPVSGFGPDVWRAVIDNDRPFSWAPKEQRWRQIGLDHAHVRTDDVAVSEADGEIVVTGHLGFPGSDLAYRVEQRWTASADAATLRIVAEPIGAWDIELPRFGLRLALPGELEHVEWDGYGPGEAYSDSRSAVRLGRWSASVDELQTPYAFPQENGNRAGVRRVLLTGGGAALEVTGHPAVDATVRPWTTEALDAAAHPTDLVRDGLTWLNLDAGQNGLGSASCGPAALPSARLLPGRFDYAVTFRLPGRD</sequence>
<evidence type="ECO:0000313" key="8">
    <source>
        <dbReference type="EMBL" id="MBB2968240.1"/>
    </source>
</evidence>
<evidence type="ECO:0000313" key="9">
    <source>
        <dbReference type="Proteomes" id="UP000538196"/>
    </source>
</evidence>
<dbReference type="InterPro" id="IPR023230">
    <property type="entry name" value="Glyco_hydro_2_CS"/>
</dbReference>
<dbReference type="AlphaFoldDB" id="A0A7W4YKQ2"/>
<evidence type="ECO:0000256" key="3">
    <source>
        <dbReference type="ARBA" id="ARBA00012756"/>
    </source>
</evidence>
<dbReference type="Pfam" id="PF02929">
    <property type="entry name" value="Bgal_small_N"/>
    <property type="match status" value="1"/>
</dbReference>
<dbReference type="Proteomes" id="UP000538196">
    <property type="component" value="Unassembled WGS sequence"/>
</dbReference>
<dbReference type="EC" id="3.2.1.23" evidence="3"/>
<dbReference type="PANTHER" id="PTHR46323:SF2">
    <property type="entry name" value="BETA-GALACTOSIDASE"/>
    <property type="match status" value="1"/>
</dbReference>
<dbReference type="Gene3D" id="2.60.40.10">
    <property type="entry name" value="Immunoglobulins"/>
    <property type="match status" value="2"/>
</dbReference>
<dbReference type="InterPro" id="IPR006103">
    <property type="entry name" value="Glyco_hydro_2_cat"/>
</dbReference>
<gene>
    <name evidence="8" type="ORF">FHX33_003010</name>
</gene>
<proteinExistence type="inferred from homology"/>
<dbReference type="InterPro" id="IPR011013">
    <property type="entry name" value="Gal_mutarotase_sf_dom"/>
</dbReference>
<reference evidence="8 9" key="1">
    <citation type="submission" date="2020-08" db="EMBL/GenBank/DDBJ databases">
        <title>Sequencing the genomes of 1000 actinobacteria strains.</title>
        <authorList>
            <person name="Klenk H.-P."/>
        </authorList>
    </citation>
    <scope>NUCLEOTIDE SEQUENCE [LARGE SCALE GENOMIC DNA]</scope>
    <source>
        <strain evidence="8 9">DSM 20146</strain>
    </source>
</reference>
<dbReference type="Gene3D" id="2.70.98.10">
    <property type="match status" value="1"/>
</dbReference>
<dbReference type="PANTHER" id="PTHR46323">
    <property type="entry name" value="BETA-GALACTOSIDASE"/>
    <property type="match status" value="1"/>
</dbReference>
<comment type="caution">
    <text evidence="8">The sequence shown here is derived from an EMBL/GenBank/DDBJ whole genome shotgun (WGS) entry which is preliminary data.</text>
</comment>
<comment type="catalytic activity">
    <reaction evidence="1">
        <text>Hydrolysis of terminal non-reducing beta-D-galactose residues in beta-D-galactosides.</text>
        <dbReference type="EC" id="3.2.1.23"/>
    </reaction>
</comment>
<dbReference type="Gene3D" id="3.20.20.80">
    <property type="entry name" value="Glycosidases"/>
    <property type="match status" value="1"/>
</dbReference>
<dbReference type="PRINTS" id="PR00132">
    <property type="entry name" value="GLHYDRLASE2"/>
</dbReference>
<dbReference type="SMART" id="SM01038">
    <property type="entry name" value="Bgal_small_N"/>
    <property type="match status" value="1"/>
</dbReference>
<dbReference type="InterPro" id="IPR004199">
    <property type="entry name" value="B-gal_small/dom_5"/>
</dbReference>
<evidence type="ECO:0000256" key="2">
    <source>
        <dbReference type="ARBA" id="ARBA00007401"/>
    </source>
</evidence>
<dbReference type="GO" id="GO:0005990">
    <property type="term" value="P:lactose catabolic process"/>
    <property type="evidence" value="ECO:0007669"/>
    <property type="project" value="TreeGrafter"/>
</dbReference>
<dbReference type="InterPro" id="IPR006101">
    <property type="entry name" value="Glyco_hydro_2"/>
</dbReference>
<dbReference type="InterPro" id="IPR036156">
    <property type="entry name" value="Beta-gal/glucu_dom_sf"/>
</dbReference>
<keyword evidence="9" id="KW-1185">Reference proteome</keyword>
<dbReference type="GO" id="GO:0004565">
    <property type="term" value="F:beta-galactosidase activity"/>
    <property type="evidence" value="ECO:0007669"/>
    <property type="project" value="UniProtKB-EC"/>
</dbReference>
<dbReference type="InterPro" id="IPR032312">
    <property type="entry name" value="LacZ_4"/>
</dbReference>
<dbReference type="Pfam" id="PF02836">
    <property type="entry name" value="Glyco_hydro_2_C"/>
    <property type="match status" value="1"/>
</dbReference>
<dbReference type="SUPFAM" id="SSF51445">
    <property type="entry name" value="(Trans)glycosidases"/>
    <property type="match status" value="1"/>
</dbReference>
<keyword evidence="5 8" id="KW-0326">Glycosidase</keyword>
<dbReference type="PROSITE" id="PS00719">
    <property type="entry name" value="GLYCOSYL_HYDROL_F2_1"/>
    <property type="match status" value="1"/>
</dbReference>
<evidence type="ECO:0000256" key="6">
    <source>
        <dbReference type="ARBA" id="ARBA00032230"/>
    </source>
</evidence>